<keyword evidence="11" id="KW-1185">Reference proteome</keyword>
<dbReference type="InterPro" id="IPR028325">
    <property type="entry name" value="VG_K_chnl"/>
</dbReference>
<dbReference type="Gene3D" id="1.10.287.70">
    <property type="match status" value="1"/>
</dbReference>
<evidence type="ECO:0000256" key="4">
    <source>
        <dbReference type="ARBA" id="ARBA00022989"/>
    </source>
</evidence>
<organism evidence="10 11">
    <name type="scientific">Plesiocystis pacifica SIR-1</name>
    <dbReference type="NCBI Taxonomy" id="391625"/>
    <lineage>
        <taxon>Bacteria</taxon>
        <taxon>Pseudomonadati</taxon>
        <taxon>Myxococcota</taxon>
        <taxon>Polyangia</taxon>
        <taxon>Nannocystales</taxon>
        <taxon>Nannocystaceae</taxon>
        <taxon>Plesiocystis</taxon>
    </lineage>
</organism>
<comment type="subcellular location">
    <subcellularLocation>
        <location evidence="1">Membrane</location>
        <topology evidence="1">Multi-pass membrane protein</topology>
    </subcellularLocation>
</comment>
<evidence type="ECO:0000313" key="10">
    <source>
        <dbReference type="EMBL" id="EDM75819.1"/>
    </source>
</evidence>
<reference evidence="10 11" key="1">
    <citation type="submission" date="2007-06" db="EMBL/GenBank/DDBJ databases">
        <authorList>
            <person name="Shimkets L."/>
            <person name="Ferriera S."/>
            <person name="Johnson J."/>
            <person name="Kravitz S."/>
            <person name="Beeson K."/>
            <person name="Sutton G."/>
            <person name="Rogers Y.-H."/>
            <person name="Friedman R."/>
            <person name="Frazier M."/>
            <person name="Venter J.C."/>
        </authorList>
    </citation>
    <scope>NUCLEOTIDE SEQUENCE [LARGE SCALE GENOMIC DNA]</scope>
    <source>
        <strain evidence="10 11">SIR-1</strain>
    </source>
</reference>
<feature type="transmembrane region" description="Helical" evidence="8">
    <location>
        <begin position="13"/>
        <end position="33"/>
    </location>
</feature>
<feature type="transmembrane region" description="Helical" evidence="8">
    <location>
        <begin position="121"/>
        <end position="142"/>
    </location>
</feature>
<keyword evidence="5" id="KW-0406">Ion transport</keyword>
<dbReference type="PANTHER" id="PTHR11537:SF254">
    <property type="entry name" value="POTASSIUM VOLTAGE-GATED CHANNEL PROTEIN SHAB"/>
    <property type="match status" value="1"/>
</dbReference>
<dbReference type="GO" id="GO:0001508">
    <property type="term" value="P:action potential"/>
    <property type="evidence" value="ECO:0007669"/>
    <property type="project" value="TreeGrafter"/>
</dbReference>
<evidence type="ECO:0000256" key="2">
    <source>
        <dbReference type="ARBA" id="ARBA00022448"/>
    </source>
</evidence>
<evidence type="ECO:0000256" key="8">
    <source>
        <dbReference type="SAM" id="Phobius"/>
    </source>
</evidence>
<evidence type="ECO:0000256" key="6">
    <source>
        <dbReference type="ARBA" id="ARBA00023136"/>
    </source>
</evidence>
<name>A6GEA1_9BACT</name>
<gene>
    <name evidence="10" type="ORF">PPSIR1_34802</name>
</gene>
<evidence type="ECO:0000256" key="7">
    <source>
        <dbReference type="ARBA" id="ARBA00023303"/>
    </source>
</evidence>
<dbReference type="AlphaFoldDB" id="A6GEA1"/>
<evidence type="ECO:0000313" key="11">
    <source>
        <dbReference type="Proteomes" id="UP000005801"/>
    </source>
</evidence>
<evidence type="ECO:0000256" key="5">
    <source>
        <dbReference type="ARBA" id="ARBA00023065"/>
    </source>
</evidence>
<keyword evidence="7" id="KW-0407">Ion channel</keyword>
<keyword evidence="4 8" id="KW-1133">Transmembrane helix</keyword>
<dbReference type="EMBL" id="ABCS01000080">
    <property type="protein sequence ID" value="EDM75819.1"/>
    <property type="molecule type" value="Genomic_DNA"/>
</dbReference>
<dbReference type="STRING" id="391625.PPSIR1_34802"/>
<dbReference type="Gene3D" id="1.20.120.350">
    <property type="entry name" value="Voltage-gated potassium channels. Chain C"/>
    <property type="match status" value="1"/>
</dbReference>
<dbReference type="GO" id="GO:0008076">
    <property type="term" value="C:voltage-gated potassium channel complex"/>
    <property type="evidence" value="ECO:0007669"/>
    <property type="project" value="InterPro"/>
</dbReference>
<feature type="domain" description="Potassium channel" evidence="9">
    <location>
        <begin position="132"/>
        <end position="202"/>
    </location>
</feature>
<sequence>MECSSGWLRVYEWLGYINDVLLLPMFTLLILEISHGRSDVAVAGLNDFLCAMFFGEWLLGLALAKERWAYLRSPEKIADLLSAIPFTALAQSLRALRLLRLFQVARLAMRLHRFRGKGTKALRAFGFTGAIVLTGALAFQIVEPQGRSLEDALWWSLVTLSTVGYGDITPTTTAGHIVAACIIAAGVGVFGYFAGFMASVFVEAEEDQTLEALARVEDQLAALQRTLEHVRPELRGPRSGL</sequence>
<protein>
    <recommendedName>
        <fullName evidence="9">Potassium channel domain-containing protein</fullName>
    </recommendedName>
</protein>
<evidence type="ECO:0000256" key="1">
    <source>
        <dbReference type="ARBA" id="ARBA00004141"/>
    </source>
</evidence>
<dbReference type="InterPro" id="IPR027359">
    <property type="entry name" value="Volt_channel_dom_sf"/>
</dbReference>
<dbReference type="eggNOG" id="COG1226">
    <property type="taxonomic scope" value="Bacteria"/>
</dbReference>
<feature type="transmembrane region" description="Helical" evidence="8">
    <location>
        <begin position="177"/>
        <end position="202"/>
    </location>
</feature>
<accession>A6GEA1</accession>
<dbReference type="RefSeq" id="WP_006975041.1">
    <property type="nucleotide sequence ID" value="NZ_ABCS01000080.1"/>
</dbReference>
<comment type="caution">
    <text evidence="10">The sequence shown here is derived from an EMBL/GenBank/DDBJ whole genome shotgun (WGS) entry which is preliminary data.</text>
</comment>
<dbReference type="InterPro" id="IPR013099">
    <property type="entry name" value="K_chnl_dom"/>
</dbReference>
<dbReference type="Pfam" id="PF07885">
    <property type="entry name" value="Ion_trans_2"/>
    <property type="match status" value="1"/>
</dbReference>
<keyword evidence="2" id="KW-0813">Transport</keyword>
<keyword evidence="3 8" id="KW-0812">Transmembrane</keyword>
<dbReference type="SUPFAM" id="SSF81324">
    <property type="entry name" value="Voltage-gated potassium channels"/>
    <property type="match status" value="1"/>
</dbReference>
<feature type="transmembrane region" description="Helical" evidence="8">
    <location>
        <begin position="40"/>
        <end position="60"/>
    </location>
</feature>
<dbReference type="PANTHER" id="PTHR11537">
    <property type="entry name" value="VOLTAGE-GATED POTASSIUM CHANNEL"/>
    <property type="match status" value="1"/>
</dbReference>
<evidence type="ECO:0000256" key="3">
    <source>
        <dbReference type="ARBA" id="ARBA00022692"/>
    </source>
</evidence>
<dbReference type="Proteomes" id="UP000005801">
    <property type="component" value="Unassembled WGS sequence"/>
</dbReference>
<keyword evidence="6 8" id="KW-0472">Membrane</keyword>
<proteinExistence type="predicted"/>
<dbReference type="GO" id="GO:0005249">
    <property type="term" value="F:voltage-gated potassium channel activity"/>
    <property type="evidence" value="ECO:0007669"/>
    <property type="project" value="InterPro"/>
</dbReference>
<dbReference type="OrthoDB" id="9799090at2"/>
<evidence type="ECO:0000259" key="9">
    <source>
        <dbReference type="Pfam" id="PF07885"/>
    </source>
</evidence>